<sequence length="421" mass="49908">MFKLLIYNIGIDNWLKNTEECEQIKDDEHFYECINNQPKTNRNKQFFSCDPRDESIIKYNLILAKKFNDFVKNENISVVVLQEICTANINQLSLKNGIASYYNYPREQTYKHYTKCLLTGSYNEHIIISYPEEIYKMSTQNPCIEKYGGILYSKCFHDNFQVSKIKLDYNLYIINFHDRTYAGKEYIDFKFKLHLLCLIMIIISLDPNNIIILVGDANARDILFKIDESRLFVDENKKLIFEKNILYFKDFVTKFSQKYDDNNREAYFDETNRNIHILSLVNLVLKTVIEKYFNKCESENCNLKKYKICPQEKQLNTILYFKANTHVKINVKPLITETEKNDLCKWIIETSSHIPYIFEVNINKEDNAPDNIESLKDISYDKLLASSSNRITKIVPKKKGGNYFQKYQKYKTKYVSLKKIV</sequence>
<dbReference type="Gene3D" id="3.60.10.10">
    <property type="entry name" value="Endonuclease/exonuclease/phosphatase"/>
    <property type="match status" value="1"/>
</dbReference>
<dbReference type="SUPFAM" id="SSF56219">
    <property type="entry name" value="DNase I-like"/>
    <property type="match status" value="1"/>
</dbReference>
<reference evidence="1" key="1">
    <citation type="submission" date="2018-10" db="EMBL/GenBank/DDBJ databases">
        <title>Hidden diversity of soil giant viruses.</title>
        <authorList>
            <person name="Schulz F."/>
            <person name="Alteio L."/>
            <person name="Goudeau D."/>
            <person name="Ryan E.M."/>
            <person name="Malmstrom R.R."/>
            <person name="Blanchard J."/>
            <person name="Woyke T."/>
        </authorList>
    </citation>
    <scope>NUCLEOTIDE SEQUENCE</scope>
    <source>
        <strain evidence="1">SAV1</strain>
    </source>
</reference>
<dbReference type="EMBL" id="MK072442">
    <property type="protein sequence ID" value="AYV85182.1"/>
    <property type="molecule type" value="Genomic_DNA"/>
</dbReference>
<proteinExistence type="predicted"/>
<evidence type="ECO:0000313" key="1">
    <source>
        <dbReference type="EMBL" id="AYV85182.1"/>
    </source>
</evidence>
<accession>A0A3G5ADC3</accession>
<organism evidence="1">
    <name type="scientific">Satyrvirus sp</name>
    <dbReference type="NCBI Taxonomy" id="2487771"/>
    <lineage>
        <taxon>Viruses</taxon>
        <taxon>Varidnaviria</taxon>
        <taxon>Bamfordvirae</taxon>
        <taxon>Nucleocytoviricota</taxon>
        <taxon>Megaviricetes</taxon>
        <taxon>Imitervirales</taxon>
        <taxon>Mimiviridae</taxon>
        <taxon>Megamimivirinae</taxon>
    </lineage>
</organism>
<gene>
    <name evidence="1" type="ORF">Satyrvirus6_14</name>
</gene>
<dbReference type="InterPro" id="IPR036691">
    <property type="entry name" value="Endo/exonu/phosph_ase_sf"/>
</dbReference>
<name>A0A3G5ADC3_9VIRU</name>
<protein>
    <submittedName>
        <fullName evidence="1">Protein Shroom2-like</fullName>
    </submittedName>
</protein>